<dbReference type="EMBL" id="PJCP01000026">
    <property type="protein sequence ID" value="PLV21676.1"/>
    <property type="molecule type" value="Genomic_DNA"/>
</dbReference>
<evidence type="ECO:0000313" key="2">
    <source>
        <dbReference type="EMBL" id="PLV14385.1"/>
    </source>
</evidence>
<keyword evidence="2" id="KW-0378">Hydrolase</keyword>
<evidence type="ECO:0000313" key="3">
    <source>
        <dbReference type="EMBL" id="PLV21676.1"/>
    </source>
</evidence>
<dbReference type="Pfam" id="PF10593">
    <property type="entry name" value="Z1"/>
    <property type="match status" value="1"/>
</dbReference>
<keyword evidence="2" id="KW-0255">Endonuclease</keyword>
<gene>
    <name evidence="2" type="ORF">CXG49_23095</name>
    <name evidence="3" type="ORF">CXG53_23555</name>
</gene>
<dbReference type="GO" id="GO:0004519">
    <property type="term" value="F:endonuclease activity"/>
    <property type="evidence" value="ECO:0007669"/>
    <property type="project" value="UniProtKB-KW"/>
</dbReference>
<dbReference type="Proteomes" id="UP000234839">
    <property type="component" value="Unassembled WGS sequence"/>
</dbReference>
<evidence type="ECO:0000259" key="1">
    <source>
        <dbReference type="Pfam" id="PF10593"/>
    </source>
</evidence>
<proteinExistence type="predicted"/>
<keyword evidence="4" id="KW-1185">Reference proteome</keyword>
<keyword evidence="2" id="KW-0540">Nuclease</keyword>
<evidence type="ECO:0000313" key="5">
    <source>
        <dbReference type="Proteomes" id="UP000234878"/>
    </source>
</evidence>
<name>A0AAX0VR61_9PSED</name>
<dbReference type="InterPro" id="IPR018310">
    <property type="entry name" value="Put_endonuclease_Z1-dom"/>
</dbReference>
<protein>
    <submittedName>
        <fullName evidence="2">Endonuclease</fullName>
    </submittedName>
</protein>
<evidence type="ECO:0000313" key="4">
    <source>
        <dbReference type="Proteomes" id="UP000234839"/>
    </source>
</evidence>
<comment type="caution">
    <text evidence="2">The sequence shown here is derived from an EMBL/GenBank/DDBJ whole genome shotgun (WGS) entry which is preliminary data.</text>
</comment>
<dbReference type="Proteomes" id="UP000234878">
    <property type="component" value="Unassembled WGS sequence"/>
</dbReference>
<feature type="domain" description="Putative endonuclease Z1" evidence="1">
    <location>
        <begin position="416"/>
        <end position="676"/>
    </location>
</feature>
<sequence>MWGDVPDSSCLPTKVGMLMADYSIDPAYDKCRAFIDGWRLKGRSWDDIAVLGRLGESLERVDDWFLMQEEMEDWPSLGNSPEERFKRWKEIVWHKERAEQQSVAATRPLIVVGPEEAEPGLAVPQEGRSAWQLYRKHLINQGWKEVSVDNIQRSALRILKHLRQTTKDRVAVKGLVVGHVQSGKTANMAGLISMAADYRWNLFVVLTGTLENLRVQTGKRLVGDLFQHDGNLSWKSIEHPSSNSPYGARAQDMQFDAGRRDRHLVVCLKNPARLRHLIDWISAHPQGMSQMRLVVIDDEADQAGINSNDVSKDERTVINDLILQLINLPLQSVNYVAFTATPAANFLNEGPGETLYPTDFIAALPQADEHFGPVQIFGYPEQDKEPLGIVREISDDDLEKVRSIHEGDDLTLPQALRESLIWYLCCVAVMRLSGPAKPVSMLIHTSARQAHHDYMSKAVQAALERWSEYSDFQLDQVFRRVWEKVSSDLDVNQFSARFPDYGRLSELRALPGFDSLLTEIRLLLNTVTAIQLDADSKRTYHRGIHVCVDNCANSGVTDENEVRRLFYPDAVQGLDFCTAFIVIGGGTLSRGLTIENLVSTFFLRGSAQADTLMQMGRWFGYRKGYELLPRIWMSDDTRAKYEFMTAAEEELRDDLQRFMHGGSKPEEFGPRVRVHARLAWIRPTGASRMQRAIEAAFDFSGINRQTTVFHDGDDAAAVLGDNLQYTEEFLNSAGPNFERSELKGANSLVWRKVDVSQVAEYLARLSFHPGNQFFSDITAFLKWLDEHAENAGYTNWNVVVAGSSPKQGNSWEIAGRAVGRINRSRFADKRSDDGVSIGALRDPKDLLADARDLEDSDLSKAIFTNSKVAELRSKGGVGKTPQLLIYLIDKVSEYDNTSKVKAAPRRERESLNAKAHIVGISLYLPGSQGKKKKYVTHVTVHIPEPLSVSEDSLEEKVGLI</sequence>
<dbReference type="EMBL" id="PJCQ01000028">
    <property type="protein sequence ID" value="PLV14385.1"/>
    <property type="molecule type" value="Genomic_DNA"/>
</dbReference>
<organism evidence="2 5">
    <name type="scientific">Pseudomonas guariconensis</name>
    <dbReference type="NCBI Taxonomy" id="1288410"/>
    <lineage>
        <taxon>Bacteria</taxon>
        <taxon>Pseudomonadati</taxon>
        <taxon>Pseudomonadota</taxon>
        <taxon>Gammaproteobacteria</taxon>
        <taxon>Pseudomonadales</taxon>
        <taxon>Pseudomonadaceae</taxon>
        <taxon>Pseudomonas</taxon>
    </lineage>
</organism>
<accession>A0AAX0VR61</accession>
<dbReference type="AlphaFoldDB" id="A0AAX0VR61"/>
<reference evidence="4 5" key="1">
    <citation type="submission" date="2017-12" db="EMBL/GenBank/DDBJ databases">
        <title>Detection of the carbapenemase gene blaVIM-5 in members of the Pseudomonas putida group isolated from polluted Nigerian wetlands.</title>
        <authorList>
            <person name="Adelowo O."/>
            <person name="Vollmers J."/>
            <person name="Maeusezahl I."/>
            <person name="Kaster A.-K."/>
            <person name="Mueller J.A."/>
        </authorList>
    </citation>
    <scope>NUCLEOTIDE SEQUENCE [LARGE SCALE GENOMIC DNA]</scope>
    <source>
        <strain evidence="3 4">MR119</strain>
        <strain evidence="2 5">MR144</strain>
    </source>
</reference>